<evidence type="ECO:0000256" key="2">
    <source>
        <dbReference type="ARBA" id="ARBA00022679"/>
    </source>
</evidence>
<name>A0A1F7U7R1_9BACT</name>
<evidence type="ECO:0000256" key="1">
    <source>
        <dbReference type="ARBA" id="ARBA00022603"/>
    </source>
</evidence>
<dbReference type="GO" id="GO:0032259">
    <property type="term" value="P:methylation"/>
    <property type="evidence" value="ECO:0007669"/>
    <property type="project" value="UniProtKB-KW"/>
</dbReference>
<dbReference type="InterPro" id="IPR015840">
    <property type="entry name" value="DNA_MeTrfase_ParB"/>
</dbReference>
<dbReference type="SUPFAM" id="SSF53335">
    <property type="entry name" value="S-adenosyl-L-methionine-dependent methyltransferases"/>
    <property type="match status" value="1"/>
</dbReference>
<dbReference type="Gene3D" id="3.90.1530.10">
    <property type="entry name" value="Conserved hypothetical protein from pyrococcus furiosus pfu- 392566-001, ParB domain"/>
    <property type="match status" value="1"/>
</dbReference>
<dbReference type="InterPro" id="IPR036086">
    <property type="entry name" value="ParB/Sulfiredoxin_sf"/>
</dbReference>
<feature type="domain" description="DNA methylase N-4/N-6" evidence="4">
    <location>
        <begin position="189"/>
        <end position="405"/>
    </location>
</feature>
<dbReference type="EMBL" id="MGDZ01000016">
    <property type="protein sequence ID" value="OGL73868.1"/>
    <property type="molecule type" value="Genomic_DNA"/>
</dbReference>
<evidence type="ECO:0000313" key="6">
    <source>
        <dbReference type="Proteomes" id="UP000176303"/>
    </source>
</evidence>
<dbReference type="InterPro" id="IPR029063">
    <property type="entry name" value="SAM-dependent_MTases_sf"/>
</dbReference>
<evidence type="ECO:0000313" key="5">
    <source>
        <dbReference type="EMBL" id="OGL73868.1"/>
    </source>
</evidence>
<organism evidence="5 6">
    <name type="scientific">Candidatus Uhrbacteria bacterium RIFCSPHIGHO2_02_FULL_57_19</name>
    <dbReference type="NCBI Taxonomy" id="1802391"/>
    <lineage>
        <taxon>Bacteria</taxon>
        <taxon>Candidatus Uhriibacteriota</taxon>
    </lineage>
</organism>
<reference evidence="5 6" key="1">
    <citation type="journal article" date="2016" name="Nat. Commun.">
        <title>Thousands of microbial genomes shed light on interconnected biogeochemical processes in an aquifer system.</title>
        <authorList>
            <person name="Anantharaman K."/>
            <person name="Brown C.T."/>
            <person name="Hug L.A."/>
            <person name="Sharon I."/>
            <person name="Castelle C.J."/>
            <person name="Probst A.J."/>
            <person name="Thomas B.C."/>
            <person name="Singh A."/>
            <person name="Wilkins M.J."/>
            <person name="Karaoz U."/>
            <person name="Brodie E.L."/>
            <person name="Williams K.H."/>
            <person name="Hubbard S.S."/>
            <person name="Banfield J.F."/>
        </authorList>
    </citation>
    <scope>NUCLEOTIDE SEQUENCE [LARGE SCALE GENOMIC DNA]</scope>
</reference>
<gene>
    <name evidence="5" type="ORF">A3D72_01740</name>
</gene>
<sequence length="421" mass="47564">MKKQKLEWHTEQRVAKTLTPCATNPNVNTDAEFEKLKKSIKRDGYVEIIVVDLDGTIAAGNHRHRALLDLGMGDTEVDVRVPNRKLTKEEFDRYLIASNALRGGWDFDVLREFDPNLLLDLLKPEDITHAFDDLLETSEDDFDETAELAKIQEPTVSPGDFIKLGDHVLACIDATDEAMVRKLTAGTAIDCVDVDPPFGIKYNYQGKNNKYGGREKDDRSPEEYRKFIRALMANSIAVSKPDAHFLFWCDERFVWLLQTLYAELGIESKRLCIWAKDNSMPTPKVAFNKATEFAVYGTRGTPYLNNNLKNLSTVLNKEVGSGNRLIEDLIDLYSIWLVKRLPAASYEHPTQKSPTLHEKALRRLTRPGDAVLDLTAGSGSLLIACEQMKRRAFVSEADPIFATLIKNRYVKLTGNKAQKLN</sequence>
<dbReference type="PRINTS" id="PR00506">
    <property type="entry name" value="D21N6MTFRASE"/>
</dbReference>
<evidence type="ECO:0000256" key="3">
    <source>
        <dbReference type="ARBA" id="ARBA00022691"/>
    </source>
</evidence>
<dbReference type="Proteomes" id="UP000176303">
    <property type="component" value="Unassembled WGS sequence"/>
</dbReference>
<dbReference type="Pfam" id="PF01555">
    <property type="entry name" value="N6_N4_Mtase"/>
    <property type="match status" value="1"/>
</dbReference>
<dbReference type="AlphaFoldDB" id="A0A1F7U7R1"/>
<keyword evidence="3" id="KW-0949">S-adenosyl-L-methionine</keyword>
<comment type="caution">
    <text evidence="5">The sequence shown here is derived from an EMBL/GenBank/DDBJ whole genome shotgun (WGS) entry which is preliminary data.</text>
</comment>
<dbReference type="Gene3D" id="3.40.50.150">
    <property type="entry name" value="Vaccinia Virus protein VP39"/>
    <property type="match status" value="1"/>
</dbReference>
<dbReference type="InterPro" id="IPR002295">
    <property type="entry name" value="N4/N6-MTase_EcoPI_Mod-like"/>
</dbReference>
<protein>
    <recommendedName>
        <fullName evidence="4">DNA methylase N-4/N-6 domain-containing protein</fullName>
    </recommendedName>
</protein>
<dbReference type="GO" id="GO:0008170">
    <property type="term" value="F:N-methyltransferase activity"/>
    <property type="evidence" value="ECO:0007669"/>
    <property type="project" value="InterPro"/>
</dbReference>
<dbReference type="PIRSF" id="PIRSF036758">
    <property type="entry name" value="Aden_M_ParB"/>
    <property type="match status" value="1"/>
</dbReference>
<keyword evidence="2" id="KW-0808">Transferase</keyword>
<dbReference type="STRING" id="1802391.A3D72_01740"/>
<keyword evidence="1" id="KW-0489">Methyltransferase</keyword>
<dbReference type="SUPFAM" id="SSF110849">
    <property type="entry name" value="ParB/Sulfiredoxin"/>
    <property type="match status" value="1"/>
</dbReference>
<dbReference type="InterPro" id="IPR002941">
    <property type="entry name" value="DNA_methylase_N4/N6"/>
</dbReference>
<proteinExistence type="predicted"/>
<evidence type="ECO:0000259" key="4">
    <source>
        <dbReference type="Pfam" id="PF01555"/>
    </source>
</evidence>
<dbReference type="GO" id="GO:0003677">
    <property type="term" value="F:DNA binding"/>
    <property type="evidence" value="ECO:0007669"/>
    <property type="project" value="InterPro"/>
</dbReference>
<accession>A0A1F7U7R1</accession>